<gene>
    <name evidence="7" type="ORF">MNBD_GAMMA22-1475</name>
</gene>
<dbReference type="Pfam" id="PF13365">
    <property type="entry name" value="Trypsin_2"/>
    <property type="match status" value="1"/>
</dbReference>
<keyword evidence="3" id="KW-0378">Hydrolase</keyword>
<dbReference type="EMBL" id="UOFS01000039">
    <property type="protein sequence ID" value="VAW99256.1"/>
    <property type="molecule type" value="Genomic_DNA"/>
</dbReference>
<dbReference type="GO" id="GO:0006508">
    <property type="term" value="P:proteolysis"/>
    <property type="evidence" value="ECO:0007669"/>
    <property type="project" value="UniProtKB-KW"/>
</dbReference>
<keyword evidence="4" id="KW-0720">Serine protease</keyword>
<sequence>MNINNIFTYVLKSVILGLAIAFLVITIIPSITKNSDTEAINITPSSTSDLNTLSTQAPIVNSYANAVEIAAPTVVNISTQTLVTNQNYRMSKDPFMQHLFDQLQSEPRTRLEKSLGSGVIVSQDGIILTNYHVIKNANKIEVAIHDGQVALASIIGVDPDTDLAVLKVPLNNLSNIQFANSIYSRVGDIVLAIGNPFGVGQTVTSGIISGTGRNMLGINTFEDFIQTDAAINPGNSGGALINPAGELVGINTAIISRSGGSQGIGLAIPTNLAKNVMQQILKQGYVTRGWIGIGIQNVTSKLAASLKQPKTTGVIISKILVNGPADKSGLQLNDIIIKINNKKIYNKRMVLNAISKVTPSKKMLLTVIRDNKEKIISVVADQRPP</sequence>
<keyword evidence="5" id="KW-0812">Transmembrane</keyword>
<evidence type="ECO:0000256" key="3">
    <source>
        <dbReference type="ARBA" id="ARBA00022801"/>
    </source>
</evidence>
<feature type="domain" description="PDZ" evidence="6">
    <location>
        <begin position="287"/>
        <end position="344"/>
    </location>
</feature>
<protein>
    <submittedName>
        <fullName evidence="7">HtrA protease/chaperone protein</fullName>
    </submittedName>
</protein>
<name>A0A3B1B2F8_9ZZZZ</name>
<dbReference type="GO" id="GO:0004252">
    <property type="term" value="F:serine-type endopeptidase activity"/>
    <property type="evidence" value="ECO:0007669"/>
    <property type="project" value="InterPro"/>
</dbReference>
<evidence type="ECO:0000313" key="7">
    <source>
        <dbReference type="EMBL" id="VAW99256.1"/>
    </source>
</evidence>
<evidence type="ECO:0000256" key="1">
    <source>
        <dbReference type="ARBA" id="ARBA00010541"/>
    </source>
</evidence>
<proteinExistence type="inferred from homology"/>
<dbReference type="SUPFAM" id="SSF50494">
    <property type="entry name" value="Trypsin-like serine proteases"/>
    <property type="match status" value="1"/>
</dbReference>
<dbReference type="SUPFAM" id="SSF50156">
    <property type="entry name" value="PDZ domain-like"/>
    <property type="match status" value="1"/>
</dbReference>
<keyword evidence="2 7" id="KW-0645">Protease</keyword>
<dbReference type="InterPro" id="IPR001940">
    <property type="entry name" value="Peptidase_S1C"/>
</dbReference>
<accession>A0A3B1B2F8</accession>
<dbReference type="InterPro" id="IPR036034">
    <property type="entry name" value="PDZ_sf"/>
</dbReference>
<dbReference type="InterPro" id="IPR001478">
    <property type="entry name" value="PDZ"/>
</dbReference>
<comment type="similarity">
    <text evidence="1">Belongs to the peptidase S1C family.</text>
</comment>
<evidence type="ECO:0000259" key="6">
    <source>
        <dbReference type="PROSITE" id="PS50106"/>
    </source>
</evidence>
<evidence type="ECO:0000256" key="5">
    <source>
        <dbReference type="SAM" id="Phobius"/>
    </source>
</evidence>
<feature type="transmembrane region" description="Helical" evidence="5">
    <location>
        <begin position="6"/>
        <end position="28"/>
    </location>
</feature>
<dbReference type="AlphaFoldDB" id="A0A3B1B2F8"/>
<evidence type="ECO:0000256" key="4">
    <source>
        <dbReference type="ARBA" id="ARBA00022825"/>
    </source>
</evidence>
<dbReference type="InterPro" id="IPR009003">
    <property type="entry name" value="Peptidase_S1_PA"/>
</dbReference>
<dbReference type="FunFam" id="2.40.10.10:FF:000001">
    <property type="entry name" value="Periplasmic serine protease DegS"/>
    <property type="match status" value="1"/>
</dbReference>
<dbReference type="PROSITE" id="PS50106">
    <property type="entry name" value="PDZ"/>
    <property type="match status" value="1"/>
</dbReference>
<dbReference type="PRINTS" id="PR00834">
    <property type="entry name" value="PROTEASES2C"/>
</dbReference>
<organism evidence="7">
    <name type="scientific">hydrothermal vent metagenome</name>
    <dbReference type="NCBI Taxonomy" id="652676"/>
    <lineage>
        <taxon>unclassified sequences</taxon>
        <taxon>metagenomes</taxon>
        <taxon>ecological metagenomes</taxon>
    </lineage>
</organism>
<dbReference type="SMART" id="SM00228">
    <property type="entry name" value="PDZ"/>
    <property type="match status" value="1"/>
</dbReference>
<dbReference type="PANTHER" id="PTHR22939">
    <property type="entry name" value="SERINE PROTEASE FAMILY S1C HTRA-RELATED"/>
    <property type="match status" value="1"/>
</dbReference>
<dbReference type="Gene3D" id="2.40.10.120">
    <property type="match status" value="1"/>
</dbReference>
<keyword evidence="5" id="KW-1133">Transmembrane helix</keyword>
<dbReference type="Pfam" id="PF13180">
    <property type="entry name" value="PDZ_2"/>
    <property type="match status" value="1"/>
</dbReference>
<dbReference type="Gene3D" id="2.30.42.10">
    <property type="match status" value="1"/>
</dbReference>
<dbReference type="PANTHER" id="PTHR22939:SF129">
    <property type="entry name" value="SERINE PROTEASE HTRA2, MITOCHONDRIAL"/>
    <property type="match status" value="1"/>
</dbReference>
<reference evidence="7" key="1">
    <citation type="submission" date="2018-06" db="EMBL/GenBank/DDBJ databases">
        <authorList>
            <person name="Zhirakovskaya E."/>
        </authorList>
    </citation>
    <scope>NUCLEOTIDE SEQUENCE</scope>
</reference>
<keyword evidence="5" id="KW-0472">Membrane</keyword>
<evidence type="ECO:0000256" key="2">
    <source>
        <dbReference type="ARBA" id="ARBA00022670"/>
    </source>
</evidence>